<sequence length="416" mass="46265">MRYSENPDWLDTDDARVHIIIIIIDSMTSVFNTDASLPYNHDLFESLIVKKRIKMDGEGTYCCLTTIIPRLGQPGVIPALVLSFVGMAIRHRKTAMTIPSAEKKHLLRRSRSSTTTWGDGLDYRAMAIDRGHVQDIETAYIGGLVNNEYLVQVYQGLCNMRTVVSSHGLKSCTISVQEEHKVVKNPGCSSTERTAHRPPHVSVGTIFEISTYICIKETNHNVAEDSLTAHVDCAYLMSPNKGKTGQPSPGTAGTGGIFSCSEIPSYAEKRSVMLATDRPYSDMKSIQSSRDSLFTLHLQIATHKGDSSDIDCLYRPVSVATSHVLTPTYTQTQLHIGKPNILKAHKTRARAGIIGNMWGEVNWYVGPRRLVANGTTTRDLLNDDTGNDVRYKLEKLTVGLQMLLRRKQFSCFRGFL</sequence>
<gene>
    <name evidence="1" type="ORF">CLF_101948</name>
</gene>
<keyword evidence="2" id="KW-1185">Reference proteome</keyword>
<name>G7Y6Y1_CLOSI</name>
<evidence type="ECO:0000313" key="2">
    <source>
        <dbReference type="Proteomes" id="UP000008909"/>
    </source>
</evidence>
<dbReference type="EMBL" id="DF142905">
    <property type="protein sequence ID" value="GAA48716.1"/>
    <property type="molecule type" value="Genomic_DNA"/>
</dbReference>
<accession>G7Y6Y1</accession>
<reference key="2">
    <citation type="submission" date="2011-10" db="EMBL/GenBank/DDBJ databases">
        <title>The genome and transcriptome sequence of Clonorchis sinensis provide insights into the carcinogenic liver fluke.</title>
        <authorList>
            <person name="Wang X."/>
            <person name="Huang Y."/>
            <person name="Chen W."/>
            <person name="Liu H."/>
            <person name="Guo L."/>
            <person name="Chen Y."/>
            <person name="Luo F."/>
            <person name="Zhou W."/>
            <person name="Sun J."/>
            <person name="Mao Q."/>
            <person name="Liang P."/>
            <person name="Zhou C."/>
            <person name="Tian Y."/>
            <person name="Men J."/>
            <person name="Lv X."/>
            <person name="Huang L."/>
            <person name="Zhou J."/>
            <person name="Hu Y."/>
            <person name="Li R."/>
            <person name="Zhang F."/>
            <person name="Lei H."/>
            <person name="Li X."/>
            <person name="Hu X."/>
            <person name="Liang C."/>
            <person name="Xu J."/>
            <person name="Wu Z."/>
            <person name="Yu X."/>
        </authorList>
    </citation>
    <scope>NUCLEOTIDE SEQUENCE</scope>
    <source>
        <strain>Henan</strain>
    </source>
</reference>
<dbReference type="Proteomes" id="UP000008909">
    <property type="component" value="Unassembled WGS sequence"/>
</dbReference>
<evidence type="ECO:0000313" key="1">
    <source>
        <dbReference type="EMBL" id="GAA48716.1"/>
    </source>
</evidence>
<reference evidence="1" key="1">
    <citation type="journal article" date="2011" name="Genome Biol.">
        <title>The draft genome of the carcinogenic human liver fluke Clonorchis sinensis.</title>
        <authorList>
            <person name="Wang X."/>
            <person name="Chen W."/>
            <person name="Huang Y."/>
            <person name="Sun J."/>
            <person name="Men J."/>
            <person name="Liu H."/>
            <person name="Luo F."/>
            <person name="Guo L."/>
            <person name="Lv X."/>
            <person name="Deng C."/>
            <person name="Zhou C."/>
            <person name="Fan Y."/>
            <person name="Li X."/>
            <person name="Huang L."/>
            <person name="Hu Y."/>
            <person name="Liang C."/>
            <person name="Hu X."/>
            <person name="Xu J."/>
            <person name="Yu X."/>
        </authorList>
    </citation>
    <scope>NUCLEOTIDE SEQUENCE [LARGE SCALE GENOMIC DNA]</scope>
    <source>
        <strain evidence="1">Henan</strain>
    </source>
</reference>
<dbReference type="AlphaFoldDB" id="G7Y6Y1"/>
<protein>
    <submittedName>
        <fullName evidence="1">Uncharacterized protein</fullName>
    </submittedName>
</protein>
<proteinExistence type="predicted"/>
<organism evidence="1 2">
    <name type="scientific">Clonorchis sinensis</name>
    <name type="common">Chinese liver fluke</name>
    <dbReference type="NCBI Taxonomy" id="79923"/>
    <lineage>
        <taxon>Eukaryota</taxon>
        <taxon>Metazoa</taxon>
        <taxon>Spiralia</taxon>
        <taxon>Lophotrochozoa</taxon>
        <taxon>Platyhelminthes</taxon>
        <taxon>Trematoda</taxon>
        <taxon>Digenea</taxon>
        <taxon>Opisthorchiida</taxon>
        <taxon>Opisthorchiata</taxon>
        <taxon>Opisthorchiidae</taxon>
        <taxon>Clonorchis</taxon>
    </lineage>
</organism>